<reference evidence="2 3" key="1">
    <citation type="submission" date="2019-08" db="EMBL/GenBank/DDBJ databases">
        <authorList>
            <person name="Herpell B J."/>
        </authorList>
    </citation>
    <scope>NUCLEOTIDE SEQUENCE [LARGE SCALE GENOMIC DNA]</scope>
    <source>
        <strain evidence="3">Msb3</strain>
    </source>
</reference>
<dbReference type="RefSeq" id="WP_232064300.1">
    <property type="nucleotide sequence ID" value="NZ_LR699554.1"/>
</dbReference>
<accession>A0A5Q4ZJX5</accession>
<proteinExistence type="predicted"/>
<evidence type="ECO:0000259" key="1">
    <source>
        <dbReference type="Pfam" id="PF01764"/>
    </source>
</evidence>
<evidence type="ECO:0000313" key="3">
    <source>
        <dbReference type="Proteomes" id="UP000325811"/>
    </source>
</evidence>
<feature type="domain" description="Fungal lipase-type" evidence="1">
    <location>
        <begin position="12"/>
        <end position="67"/>
    </location>
</feature>
<evidence type="ECO:0000313" key="2">
    <source>
        <dbReference type="EMBL" id="VVD31856.1"/>
    </source>
</evidence>
<dbReference type="GO" id="GO:0006629">
    <property type="term" value="P:lipid metabolic process"/>
    <property type="evidence" value="ECO:0007669"/>
    <property type="project" value="InterPro"/>
</dbReference>
<gene>
    <name evidence="2" type="ORF">PDMSB3_0558</name>
</gene>
<dbReference type="SUPFAM" id="SSF53474">
    <property type="entry name" value="alpha/beta-Hydrolases"/>
    <property type="match status" value="1"/>
</dbReference>
<dbReference type="Proteomes" id="UP000325811">
    <property type="component" value="Chromosome II"/>
</dbReference>
<name>A0A5Q4ZJX5_9BURK</name>
<organism evidence="2 3">
    <name type="scientific">Paraburkholderia dioscoreae</name>
    <dbReference type="NCBI Taxonomy" id="2604047"/>
    <lineage>
        <taxon>Bacteria</taxon>
        <taxon>Pseudomonadati</taxon>
        <taxon>Pseudomonadota</taxon>
        <taxon>Betaproteobacteria</taxon>
        <taxon>Burkholderiales</taxon>
        <taxon>Burkholderiaceae</taxon>
        <taxon>Paraburkholderia</taxon>
    </lineage>
</organism>
<protein>
    <recommendedName>
        <fullName evidence="1">Fungal lipase-type domain-containing protein</fullName>
    </recommendedName>
</protein>
<dbReference type="InterPro" id="IPR002921">
    <property type="entry name" value="Fungal_lipase-type"/>
</dbReference>
<dbReference type="Gene3D" id="3.40.50.1820">
    <property type="entry name" value="alpha/beta hydrolase"/>
    <property type="match status" value="1"/>
</dbReference>
<dbReference type="KEGG" id="pdio:PDMSB3_0558.1"/>
<keyword evidence="3" id="KW-1185">Reference proteome</keyword>
<dbReference type="AlphaFoldDB" id="A0A5Q4ZJX5"/>
<dbReference type="Pfam" id="PF01764">
    <property type="entry name" value="Lipase_3"/>
    <property type="match status" value="1"/>
</dbReference>
<sequence length="85" mass="8453">MSCPLLNAAVASAGVVATMPRPAIAQMPGERIGLIGHSLGGALALKLAASEARVSKVMTTATLGAPFPMKKPCGACGPFPPTAPR</sequence>
<dbReference type="InterPro" id="IPR029058">
    <property type="entry name" value="AB_hydrolase_fold"/>
</dbReference>
<dbReference type="EMBL" id="LR699554">
    <property type="protein sequence ID" value="VVD31856.1"/>
    <property type="molecule type" value="Genomic_DNA"/>
</dbReference>